<name>A0A9W4TZN4_9ASCO</name>
<dbReference type="CDD" id="cd09135">
    <property type="entry name" value="PLDc_PGS1_euk_1"/>
    <property type="match status" value="1"/>
</dbReference>
<dbReference type="OrthoDB" id="10250191at2759"/>
<keyword evidence="10" id="KW-0496">Mitochondrion</keyword>
<keyword evidence="10" id="KW-0067">ATP-binding</keyword>
<comment type="subcellular location">
    <subcellularLocation>
        <location evidence="10">Mitochondrion</location>
    </subcellularLocation>
</comment>
<sequence>MIIKRTHYSLRFKHFIPLISYPSINMINSIYNYFFNYNKPLQNHHSNFSTASQINDYLPSDISSNFNPKLYSLIQQLDSIAPRFLINSSDIEILMSPKDFYSTLKDKIKSSKDRIFLSSLYIGKKQIELIECLDDALTTNPNLKIYILTDALRGTRESPNQPSSASILTTLQKKHDSRIDIRMYHTPNLQGITKNILPKRLNEGWGLQHMKLYGFDNEIILSGANLSQDYFTNRQDRYYIFKDEKLTNYYFKIHKVISSISYKIKYSDTLKQGFKMVWPTTNPTCEPHLNLQRYISDVSYLIKPILQQNKLSSFEQYNYDNSNFDTLVYPISQFTPLFPKLQDYSTELPSILRILSFLSDSKIKWWFTAGYFNMLPTIQSKLLHASSTGKVITASPKANSFYKSSGISYYLPMAYLLFAKKFLEEIKKMGKETMITVYEWQNGIVNTINGWSYHAKGIWVSIPNESVPSLTIIGSSNYTKRAYNYDLESNAIVITKNEELKQKMKFEIDNLMKYANELTLDDFRPKKQNQVENDKELDTVVIKETLNDEHQPKYEIDEDRKISYGVHLAVKLLGGKL</sequence>
<dbReference type="InterPro" id="IPR001736">
    <property type="entry name" value="PLipase_D/transphosphatidylase"/>
</dbReference>
<keyword evidence="6 10" id="KW-0443">Lipid metabolism</keyword>
<evidence type="ECO:0000256" key="9">
    <source>
        <dbReference type="ARBA" id="ARBA00048586"/>
    </source>
</evidence>
<feature type="domain" description="PLD phosphodiesterase" evidence="11">
    <location>
        <begin position="449"/>
        <end position="482"/>
    </location>
</feature>
<keyword evidence="4 10" id="KW-0808">Transferase</keyword>
<accession>A0A9W4TZN4</accession>
<keyword evidence="7 10" id="KW-0594">Phospholipid biosynthesis</keyword>
<keyword evidence="8 10" id="KW-1208">Phospholipid metabolism</keyword>
<comment type="catalytic activity">
    <reaction evidence="9 10">
        <text>a CDP-1,2-diacyl-sn-glycerol + sn-glycerol 3-phosphate = a 1,2-diacyl-sn-glycero-3-phospho-(1'-sn-glycero-3'-phosphate) + CMP + H(+)</text>
        <dbReference type="Rhea" id="RHEA:12593"/>
        <dbReference type="ChEBI" id="CHEBI:15378"/>
        <dbReference type="ChEBI" id="CHEBI:57597"/>
        <dbReference type="ChEBI" id="CHEBI:58332"/>
        <dbReference type="ChEBI" id="CHEBI:60110"/>
        <dbReference type="ChEBI" id="CHEBI:60377"/>
        <dbReference type="EC" id="2.7.8.5"/>
    </reaction>
</comment>
<keyword evidence="13" id="KW-1185">Reference proteome</keyword>
<dbReference type="GO" id="GO:0005524">
    <property type="term" value="F:ATP binding"/>
    <property type="evidence" value="ECO:0007669"/>
    <property type="project" value="UniProtKB-KW"/>
</dbReference>
<evidence type="ECO:0000313" key="13">
    <source>
        <dbReference type="Proteomes" id="UP001152885"/>
    </source>
</evidence>
<comment type="caution">
    <text evidence="12">The sequence shown here is derived from an EMBL/GenBank/DDBJ whole genome shotgun (WGS) entry which is preliminary data.</text>
</comment>
<evidence type="ECO:0000256" key="7">
    <source>
        <dbReference type="ARBA" id="ARBA00023209"/>
    </source>
</evidence>
<keyword evidence="5" id="KW-0677">Repeat</keyword>
<evidence type="ECO:0000256" key="6">
    <source>
        <dbReference type="ARBA" id="ARBA00023098"/>
    </source>
</evidence>
<evidence type="ECO:0000259" key="11">
    <source>
        <dbReference type="SMART" id="SM00155"/>
    </source>
</evidence>
<comment type="function">
    <text evidence="10">Functions in the biosynthesis of the anionic phospholipids phosphatidylglycerol and cardiolipin.</text>
</comment>
<evidence type="ECO:0000256" key="1">
    <source>
        <dbReference type="ARBA" id="ARBA00005042"/>
    </source>
</evidence>
<dbReference type="GO" id="GO:0008444">
    <property type="term" value="F:CDP-diacylglycerol-glycerol-3-phosphate 3-phosphatidyltransferase activity"/>
    <property type="evidence" value="ECO:0007669"/>
    <property type="project" value="UniProtKB-EC"/>
</dbReference>
<dbReference type="EC" id="2.7.8.5" evidence="10"/>
<dbReference type="GO" id="GO:0005739">
    <property type="term" value="C:mitochondrion"/>
    <property type="evidence" value="ECO:0007669"/>
    <property type="project" value="UniProtKB-SubCell"/>
</dbReference>
<keyword evidence="3 10" id="KW-0444">Lipid biosynthesis</keyword>
<dbReference type="CDD" id="cd09137">
    <property type="entry name" value="PLDc_PGS1_euk_2"/>
    <property type="match status" value="1"/>
</dbReference>
<feature type="domain" description="PLD phosphodiesterase" evidence="11">
    <location>
        <begin position="204"/>
        <end position="230"/>
    </location>
</feature>
<dbReference type="PANTHER" id="PTHR12586">
    <property type="entry name" value="CDP-DIACYLGLYCEROL--SERINE O-PHOSPHATIDYLTRANSFERASE"/>
    <property type="match status" value="1"/>
</dbReference>
<evidence type="ECO:0000256" key="4">
    <source>
        <dbReference type="ARBA" id="ARBA00022679"/>
    </source>
</evidence>
<dbReference type="AlphaFoldDB" id="A0A9W4TZN4"/>
<evidence type="ECO:0000256" key="10">
    <source>
        <dbReference type="RuleBase" id="RU365024"/>
    </source>
</evidence>
<comment type="pathway">
    <text evidence="1 10">Phospholipid metabolism; phosphatidylglycerol biosynthesis; phosphatidylglycerol from CDP-diacylglycerol: step 1/2.</text>
</comment>
<proteinExistence type="inferred from homology"/>
<dbReference type="Pfam" id="PF13091">
    <property type="entry name" value="PLDc_2"/>
    <property type="match status" value="1"/>
</dbReference>
<gene>
    <name evidence="12" type="ORF">CANVERA_P4890</name>
</gene>
<evidence type="ECO:0000256" key="3">
    <source>
        <dbReference type="ARBA" id="ARBA00022516"/>
    </source>
</evidence>
<organism evidence="12 13">
    <name type="scientific">Candida verbasci</name>
    <dbReference type="NCBI Taxonomy" id="1227364"/>
    <lineage>
        <taxon>Eukaryota</taxon>
        <taxon>Fungi</taxon>
        <taxon>Dikarya</taxon>
        <taxon>Ascomycota</taxon>
        <taxon>Saccharomycotina</taxon>
        <taxon>Pichiomycetes</taxon>
        <taxon>Debaryomycetaceae</taxon>
        <taxon>Candida/Lodderomyces clade</taxon>
        <taxon>Candida</taxon>
    </lineage>
</organism>
<evidence type="ECO:0000256" key="5">
    <source>
        <dbReference type="ARBA" id="ARBA00022737"/>
    </source>
</evidence>
<dbReference type="InterPro" id="IPR025202">
    <property type="entry name" value="PLD-like_dom"/>
</dbReference>
<evidence type="ECO:0000256" key="8">
    <source>
        <dbReference type="ARBA" id="ARBA00023264"/>
    </source>
</evidence>
<comment type="similarity">
    <text evidence="2 10">Belongs to the CDP-alcohol phosphatidyltransferase class-II family.</text>
</comment>
<reference evidence="12" key="1">
    <citation type="submission" date="2022-12" db="EMBL/GenBank/DDBJ databases">
        <authorList>
            <person name="Brejova B."/>
        </authorList>
    </citation>
    <scope>NUCLEOTIDE SEQUENCE</scope>
</reference>
<protein>
    <recommendedName>
        <fullName evidence="10">CDP-diacylglycerol--glycerol-3-phosphate 3-phosphatidyltransferase</fullName>
        <ecNumber evidence="10">2.7.8.5</ecNumber>
    </recommendedName>
</protein>
<evidence type="ECO:0000313" key="12">
    <source>
        <dbReference type="EMBL" id="CAI5760380.1"/>
    </source>
</evidence>
<dbReference type="SMART" id="SM00155">
    <property type="entry name" value="PLDc"/>
    <property type="match status" value="2"/>
</dbReference>
<evidence type="ECO:0000256" key="2">
    <source>
        <dbReference type="ARBA" id="ARBA00010682"/>
    </source>
</evidence>
<dbReference type="InterPro" id="IPR016270">
    <property type="entry name" value="PGS1"/>
</dbReference>
<keyword evidence="10" id="KW-0547">Nucleotide-binding</keyword>
<dbReference type="EMBL" id="CANTUO010000006">
    <property type="protein sequence ID" value="CAI5760380.1"/>
    <property type="molecule type" value="Genomic_DNA"/>
</dbReference>
<dbReference type="Proteomes" id="UP001152885">
    <property type="component" value="Unassembled WGS sequence"/>
</dbReference>
<dbReference type="GO" id="GO:0032049">
    <property type="term" value="P:cardiolipin biosynthetic process"/>
    <property type="evidence" value="ECO:0007669"/>
    <property type="project" value="InterPro"/>
</dbReference>
<dbReference type="PANTHER" id="PTHR12586:SF1">
    <property type="entry name" value="CDP-DIACYLGLYCEROL--GLYCEROL-3-PHOSPHATE 3-PHOSPHATIDYLTRANSFERASE, MITOCHONDRIAL"/>
    <property type="match status" value="1"/>
</dbReference>
<dbReference type="Gene3D" id="3.30.870.10">
    <property type="entry name" value="Endonuclease Chain A"/>
    <property type="match status" value="2"/>
</dbReference>
<dbReference type="SUPFAM" id="SSF56024">
    <property type="entry name" value="Phospholipase D/nuclease"/>
    <property type="match status" value="2"/>
</dbReference>